<reference evidence="9" key="1">
    <citation type="journal article" date="2021" name="Proc. Natl. Acad. Sci. U.S.A.">
        <title>Three genomes in the algal genus Volvox reveal the fate of a haploid sex-determining region after a transition to homothallism.</title>
        <authorList>
            <person name="Yamamoto K."/>
            <person name="Hamaji T."/>
            <person name="Kawai-Toyooka H."/>
            <person name="Matsuzaki R."/>
            <person name="Takahashi F."/>
            <person name="Nishimura Y."/>
            <person name="Kawachi M."/>
            <person name="Noguchi H."/>
            <person name="Minakuchi Y."/>
            <person name="Umen J.G."/>
            <person name="Toyoda A."/>
            <person name="Nozaki H."/>
        </authorList>
    </citation>
    <scope>NUCLEOTIDE SEQUENCE</scope>
    <source>
        <strain evidence="9">NIES-3786</strain>
    </source>
</reference>
<accession>A0A8J4FNZ5</accession>
<keyword evidence="4 8" id="KW-0812">Transmembrane</keyword>
<gene>
    <name evidence="9" type="ORF">Vretifemale_11682</name>
</gene>
<comment type="caution">
    <text evidence="9">The sequence shown here is derived from an EMBL/GenBank/DDBJ whole genome shotgun (WGS) entry which is preliminary data.</text>
</comment>
<keyword evidence="10" id="KW-1185">Reference proteome</keyword>
<evidence type="ECO:0000256" key="8">
    <source>
        <dbReference type="SAM" id="Phobius"/>
    </source>
</evidence>
<dbReference type="GO" id="GO:0005789">
    <property type="term" value="C:endoplasmic reticulum membrane"/>
    <property type="evidence" value="ECO:0007669"/>
    <property type="project" value="UniProtKB-SubCell"/>
</dbReference>
<dbReference type="Pfam" id="PF06417">
    <property type="entry name" value="EMC4"/>
    <property type="match status" value="1"/>
</dbReference>
<organism evidence="9 10">
    <name type="scientific">Volvox reticuliferus</name>
    <dbReference type="NCBI Taxonomy" id="1737510"/>
    <lineage>
        <taxon>Eukaryota</taxon>
        <taxon>Viridiplantae</taxon>
        <taxon>Chlorophyta</taxon>
        <taxon>core chlorophytes</taxon>
        <taxon>Chlorophyceae</taxon>
        <taxon>CS clade</taxon>
        <taxon>Chlamydomonadales</taxon>
        <taxon>Volvocaceae</taxon>
        <taxon>Volvox</taxon>
    </lineage>
</organism>
<keyword evidence="6 8" id="KW-1133">Transmembrane helix</keyword>
<dbReference type="EMBL" id="BNCP01000025">
    <property type="protein sequence ID" value="GIL83011.1"/>
    <property type="molecule type" value="Genomic_DNA"/>
</dbReference>
<evidence type="ECO:0000256" key="7">
    <source>
        <dbReference type="ARBA" id="ARBA00023136"/>
    </source>
</evidence>
<dbReference type="AlphaFoldDB" id="A0A8J4FNZ5"/>
<comment type="subcellular location">
    <subcellularLocation>
        <location evidence="1">Endoplasmic reticulum membrane</location>
        <topology evidence="1">Multi-pass membrane protein</topology>
    </subcellularLocation>
</comment>
<evidence type="ECO:0000313" key="9">
    <source>
        <dbReference type="EMBL" id="GIL83011.1"/>
    </source>
</evidence>
<evidence type="ECO:0000256" key="1">
    <source>
        <dbReference type="ARBA" id="ARBA00004477"/>
    </source>
</evidence>
<keyword evidence="7 8" id="KW-0472">Membrane</keyword>
<comment type="similarity">
    <text evidence="2">Belongs to the EMC4 family.</text>
</comment>
<dbReference type="PANTHER" id="PTHR19315">
    <property type="entry name" value="ER MEMBRANE PROTEIN COMPLEX SUBUNIT 4"/>
    <property type="match status" value="1"/>
</dbReference>
<feature type="transmembrane region" description="Helical" evidence="8">
    <location>
        <begin position="115"/>
        <end position="134"/>
    </location>
</feature>
<evidence type="ECO:0000256" key="5">
    <source>
        <dbReference type="ARBA" id="ARBA00022824"/>
    </source>
</evidence>
<name>A0A8J4FNZ5_9CHLO</name>
<dbReference type="InterPro" id="IPR009445">
    <property type="entry name" value="TMEM85/Emc4"/>
</dbReference>
<dbReference type="Proteomes" id="UP000747110">
    <property type="component" value="Unassembled WGS sequence"/>
</dbReference>
<evidence type="ECO:0000256" key="3">
    <source>
        <dbReference type="ARBA" id="ARBA00020820"/>
    </source>
</evidence>
<evidence type="ECO:0000313" key="10">
    <source>
        <dbReference type="Proteomes" id="UP000747110"/>
    </source>
</evidence>
<proteinExistence type="inferred from homology"/>
<feature type="transmembrane region" description="Helical" evidence="8">
    <location>
        <begin position="12"/>
        <end position="30"/>
    </location>
</feature>
<dbReference type="OrthoDB" id="369569at2759"/>
<protein>
    <recommendedName>
        <fullName evidence="3">ER membrane protein complex subunit 4</fullName>
    </recommendedName>
</protein>
<keyword evidence="5" id="KW-0256">Endoplasmic reticulum</keyword>
<feature type="non-terminal residue" evidence="9">
    <location>
        <position position="1"/>
    </location>
</feature>
<evidence type="ECO:0000256" key="6">
    <source>
        <dbReference type="ARBA" id="ARBA00022989"/>
    </source>
</evidence>
<sequence length="202" mass="22703">CHNNNQFVDVIRGIIISALHQYCCLLAAILKMADLKTWRLDFETLIPDRKLQIDPPGYDFSVAKDPVGMLSSSKPRDRNTLARKQQALFAKATAPLKQVGMMCFMAWMFGNSIQIFSIFMTFNLISAPISAIMSSGEVFQRDEEWKQLDVLTPRLLYCLVHGGQLIFGLYKLSAMRLLPSASSDFISTMPVPPVLEHAYPAL</sequence>
<evidence type="ECO:0000256" key="4">
    <source>
        <dbReference type="ARBA" id="ARBA00022692"/>
    </source>
</evidence>
<evidence type="ECO:0000256" key="2">
    <source>
        <dbReference type="ARBA" id="ARBA00007715"/>
    </source>
</evidence>